<dbReference type="PANTHER" id="PTHR21301">
    <property type="entry name" value="REVERSE TRANSCRIPTASE"/>
    <property type="match status" value="1"/>
</dbReference>
<name>A0AA85IWG4_TRIRE</name>
<evidence type="ECO:0000313" key="2">
    <source>
        <dbReference type="Proteomes" id="UP000050795"/>
    </source>
</evidence>
<reference evidence="3" key="2">
    <citation type="submission" date="2023-11" db="UniProtKB">
        <authorList>
            <consortium name="WormBaseParasite"/>
        </authorList>
    </citation>
    <scope>IDENTIFICATION</scope>
</reference>
<accession>A0AA85IWG4</accession>
<sequence length="368" mass="42679">MNVHFVFNNSYYRQVDGIAMGSPLGPILADFFLAKLENGKLKDTIKELDMYYRYVDDTFILADEKFNIDELLLKFNNIHPSLTFTCEEEQENKLHFLDVLLSRREDGSLGRRVYGKSTFTGQYTHFRSYVPIKYKRNLVKCLASRARKICTEDLLQKEFEYIHDSLTEMGYPSSFIKKHMKPSEKKPVTLTAHKKPLFIKLQFNGNLSSEILFQRLSRNIRRTFYAAYLCLSFSSRRMIGTQTKDKLDSFATSMCICQFNCTCGDSYIGRTTRQLSQRVSEHLPSWFGKGQTKTIRSSILSHLIDSGHVVDKTKAFKVIHRIPPNLSNRLRIRLLHTAEAIGIRSIKPKLCIQKKFVQTLSLPWPNKT</sequence>
<dbReference type="AlphaFoldDB" id="A0AA85IWG4"/>
<protein>
    <recommendedName>
        <fullName evidence="1">Reverse transcriptase domain-containing protein</fullName>
    </recommendedName>
</protein>
<dbReference type="Pfam" id="PF26215">
    <property type="entry name" value="HTH_animal"/>
    <property type="match status" value="1"/>
</dbReference>
<evidence type="ECO:0000259" key="1">
    <source>
        <dbReference type="PROSITE" id="PS50878"/>
    </source>
</evidence>
<keyword evidence="2" id="KW-1185">Reference proteome</keyword>
<organism evidence="2 3">
    <name type="scientific">Trichobilharzia regenti</name>
    <name type="common">Nasal bird schistosome</name>
    <dbReference type="NCBI Taxonomy" id="157069"/>
    <lineage>
        <taxon>Eukaryota</taxon>
        <taxon>Metazoa</taxon>
        <taxon>Spiralia</taxon>
        <taxon>Lophotrochozoa</taxon>
        <taxon>Platyhelminthes</taxon>
        <taxon>Trematoda</taxon>
        <taxon>Digenea</taxon>
        <taxon>Strigeidida</taxon>
        <taxon>Schistosomatoidea</taxon>
        <taxon>Schistosomatidae</taxon>
        <taxon>Trichobilharzia</taxon>
    </lineage>
</organism>
<proteinExistence type="predicted"/>
<dbReference type="Proteomes" id="UP000050795">
    <property type="component" value="Unassembled WGS sequence"/>
</dbReference>
<dbReference type="PROSITE" id="PS50878">
    <property type="entry name" value="RT_POL"/>
    <property type="match status" value="1"/>
</dbReference>
<dbReference type="CDD" id="cd00304">
    <property type="entry name" value="RT_like"/>
    <property type="match status" value="1"/>
</dbReference>
<dbReference type="WBParaSite" id="TREG1_113040.1">
    <property type="protein sequence ID" value="TREG1_113040.1"/>
    <property type="gene ID" value="TREG1_113040"/>
</dbReference>
<dbReference type="InterPro" id="IPR058912">
    <property type="entry name" value="HTH_animal"/>
</dbReference>
<feature type="domain" description="Reverse transcriptase" evidence="1">
    <location>
        <begin position="1"/>
        <end position="124"/>
    </location>
</feature>
<dbReference type="InterPro" id="IPR000477">
    <property type="entry name" value="RT_dom"/>
</dbReference>
<reference evidence="2" key="1">
    <citation type="submission" date="2022-06" db="EMBL/GenBank/DDBJ databases">
        <authorList>
            <person name="Berger JAMES D."/>
            <person name="Berger JAMES D."/>
        </authorList>
    </citation>
    <scope>NUCLEOTIDE SEQUENCE [LARGE SCALE GENOMIC DNA]</scope>
</reference>
<evidence type="ECO:0000313" key="3">
    <source>
        <dbReference type="WBParaSite" id="TREG1_113040.1"/>
    </source>
</evidence>
<dbReference type="PANTHER" id="PTHR21301:SF10">
    <property type="entry name" value="REVERSE TRANSCRIPTASE DOMAIN-CONTAINING PROTEIN"/>
    <property type="match status" value="1"/>
</dbReference>